<dbReference type="InterPro" id="IPR002314">
    <property type="entry name" value="aa-tRNA-synt_IIb"/>
</dbReference>
<keyword evidence="3" id="KW-0547">Nucleotide-binding</keyword>
<feature type="coiled-coil region" evidence="8">
    <location>
        <begin position="58"/>
        <end position="116"/>
    </location>
</feature>
<keyword evidence="5" id="KW-0030">Aminoacyl-tRNA synthetase</keyword>
<proteinExistence type="predicted"/>
<dbReference type="InterPro" id="IPR006195">
    <property type="entry name" value="aa-tRNA-synth_II"/>
</dbReference>
<gene>
    <name evidence="10" type="ORF">RNJ44_01385</name>
</gene>
<evidence type="ECO:0000259" key="9">
    <source>
        <dbReference type="PROSITE" id="PS50862"/>
    </source>
</evidence>
<evidence type="ECO:0000313" key="11">
    <source>
        <dbReference type="Proteomes" id="UP001623330"/>
    </source>
</evidence>
<name>A0ABR4NPT4_9SACH</name>
<evidence type="ECO:0000256" key="8">
    <source>
        <dbReference type="SAM" id="Coils"/>
    </source>
</evidence>
<dbReference type="PANTHER" id="PTHR11778">
    <property type="entry name" value="SERYL-TRNA SYNTHETASE"/>
    <property type="match status" value="1"/>
</dbReference>
<keyword evidence="11" id="KW-1185">Reference proteome</keyword>
<dbReference type="Gene3D" id="3.30.930.10">
    <property type="entry name" value="Bira Bifunctional Protein, Domain 2"/>
    <property type="match status" value="1"/>
</dbReference>
<evidence type="ECO:0000256" key="4">
    <source>
        <dbReference type="ARBA" id="ARBA00022840"/>
    </source>
</evidence>
<reference evidence="10 11" key="1">
    <citation type="submission" date="2024-05" db="EMBL/GenBank/DDBJ databases">
        <title>Long read based assembly of the Candida bracarensis genome reveals expanded adhesin content.</title>
        <authorList>
            <person name="Marcet-Houben M."/>
            <person name="Ksiezopolska E."/>
            <person name="Gabaldon T."/>
        </authorList>
    </citation>
    <scope>NUCLEOTIDE SEQUENCE [LARGE SCALE GENOMIC DNA]</scope>
    <source>
        <strain evidence="10 11">CBM6</strain>
    </source>
</reference>
<dbReference type="InterPro" id="IPR045864">
    <property type="entry name" value="aa-tRNA-synth_II/BPL/LPL"/>
</dbReference>
<keyword evidence="8" id="KW-0175">Coiled coil</keyword>
<dbReference type="SUPFAM" id="SSF46589">
    <property type="entry name" value="tRNA-binding arm"/>
    <property type="match status" value="1"/>
</dbReference>
<dbReference type="Proteomes" id="UP001623330">
    <property type="component" value="Unassembled WGS sequence"/>
</dbReference>
<dbReference type="InterPro" id="IPR042103">
    <property type="entry name" value="SerRS_1_N_sf"/>
</dbReference>
<evidence type="ECO:0000256" key="1">
    <source>
        <dbReference type="ARBA" id="ARBA00012840"/>
    </source>
</evidence>
<evidence type="ECO:0000256" key="5">
    <source>
        <dbReference type="ARBA" id="ARBA00023146"/>
    </source>
</evidence>
<dbReference type="InterPro" id="IPR015866">
    <property type="entry name" value="Ser-tRNA-synth_1_N"/>
</dbReference>
<accession>A0ABR4NPT4</accession>
<dbReference type="PIRSF" id="PIRSF001529">
    <property type="entry name" value="Ser-tRNA-synth_IIa"/>
    <property type="match status" value="1"/>
</dbReference>
<protein>
    <recommendedName>
        <fullName evidence="1">serine--tRNA ligase</fullName>
        <ecNumber evidence="1">6.1.1.11</ecNumber>
    </recommendedName>
    <alternativeName>
        <fullName evidence="6">Seryl-tRNA synthetase</fullName>
    </alternativeName>
    <alternativeName>
        <fullName evidence="7">Seryl-tRNA(Ser) synthetase</fullName>
    </alternativeName>
</protein>
<dbReference type="EMBL" id="JBEVYD010000010">
    <property type="protein sequence ID" value="KAL3230022.1"/>
    <property type="molecule type" value="Genomic_DNA"/>
</dbReference>
<feature type="domain" description="Aminoacyl-transfer RNA synthetases class-II family profile" evidence="9">
    <location>
        <begin position="158"/>
        <end position="439"/>
    </location>
</feature>
<dbReference type="SUPFAM" id="SSF55681">
    <property type="entry name" value="Class II aaRS and biotin synthetases"/>
    <property type="match status" value="1"/>
</dbReference>
<evidence type="ECO:0000256" key="6">
    <source>
        <dbReference type="ARBA" id="ARBA00031113"/>
    </source>
</evidence>
<evidence type="ECO:0000256" key="3">
    <source>
        <dbReference type="ARBA" id="ARBA00022741"/>
    </source>
</evidence>
<organism evidence="10 11">
    <name type="scientific">Nakaseomyces bracarensis</name>
    <dbReference type="NCBI Taxonomy" id="273131"/>
    <lineage>
        <taxon>Eukaryota</taxon>
        <taxon>Fungi</taxon>
        <taxon>Dikarya</taxon>
        <taxon>Ascomycota</taxon>
        <taxon>Saccharomycotina</taxon>
        <taxon>Saccharomycetes</taxon>
        <taxon>Saccharomycetales</taxon>
        <taxon>Saccharomycetaceae</taxon>
        <taxon>Nakaseomyces</taxon>
    </lineage>
</organism>
<dbReference type="PROSITE" id="PS50862">
    <property type="entry name" value="AA_TRNA_LIGASE_II"/>
    <property type="match status" value="1"/>
</dbReference>
<dbReference type="InterPro" id="IPR010978">
    <property type="entry name" value="tRNA-bd_arm"/>
</dbReference>
<dbReference type="Gene3D" id="1.10.287.40">
    <property type="entry name" value="Serine-tRNA synthetase, tRNA binding domain"/>
    <property type="match status" value="1"/>
</dbReference>
<evidence type="ECO:0000313" key="10">
    <source>
        <dbReference type="EMBL" id="KAL3230022.1"/>
    </source>
</evidence>
<keyword evidence="4" id="KW-0067">ATP-binding</keyword>
<comment type="caution">
    <text evidence="10">The sequence shown here is derived from an EMBL/GenBank/DDBJ whole genome shotgun (WGS) entry which is preliminary data.</text>
</comment>
<keyword evidence="2 10" id="KW-0436">Ligase</keyword>
<dbReference type="InterPro" id="IPR002317">
    <property type="entry name" value="Ser-tRNA-ligase_type_1"/>
</dbReference>
<sequence>MIFVRFYSRVFLKPAKFDLKAIIRDLELYRGSVERRQLVNGAKVVSRLDELGSQYEGIRELNRKIADVQGARKVIESKIRDSGRRPGAKDDLFETVRSMKEQFNEYNGQLGEVEDDVQSLCMQLPNLIHPSVPDEEPIVEKWINKDKYDEFIADESKDHVKIMQSKDLLDLSTAANVSGNSWYYLMNDGAQLETALVSYALDLAEKSGFRRCIPPSIARKEMIDACGFAPRDMNNEKQIYEIENQGLGLTATAEITLAGLYANKVVDLDANEKVKKVVGVSRSYRAEAGARGKDTKGLYRVHEFTKVELFCWSLPSSSEQVLNELRDFQIRLIGSLGLCAQVLNMPANDLGNPAYKKYDIEVWMPGRGKFGEVSSTSNCTDFQSRRLGTKFRNPETSKLEYVHTLNGTAMAIPRIILAIVENFYDPATNKIAIPQALVPYMNGKQYI</sequence>
<dbReference type="GO" id="GO:0016874">
    <property type="term" value="F:ligase activity"/>
    <property type="evidence" value="ECO:0007669"/>
    <property type="project" value="UniProtKB-KW"/>
</dbReference>
<dbReference type="Pfam" id="PF00587">
    <property type="entry name" value="tRNA-synt_2b"/>
    <property type="match status" value="1"/>
</dbReference>
<dbReference type="Pfam" id="PF02403">
    <property type="entry name" value="Seryl_tRNA_N"/>
    <property type="match status" value="1"/>
</dbReference>
<dbReference type="PRINTS" id="PR00981">
    <property type="entry name" value="TRNASYNTHSER"/>
</dbReference>
<evidence type="ECO:0000256" key="2">
    <source>
        <dbReference type="ARBA" id="ARBA00022598"/>
    </source>
</evidence>
<dbReference type="NCBIfam" id="TIGR00414">
    <property type="entry name" value="serS"/>
    <property type="match status" value="1"/>
</dbReference>
<evidence type="ECO:0000256" key="7">
    <source>
        <dbReference type="ARBA" id="ARBA00034892"/>
    </source>
</evidence>
<dbReference type="EC" id="6.1.1.11" evidence="1"/>